<evidence type="ECO:0000313" key="5">
    <source>
        <dbReference type="EMBL" id="CAH1261591.1"/>
    </source>
</evidence>
<dbReference type="InterPro" id="IPR050952">
    <property type="entry name" value="TRIM-NHL_E3_ligases"/>
</dbReference>
<dbReference type="Pfam" id="PF01436">
    <property type="entry name" value="NHL"/>
    <property type="match status" value="1"/>
</dbReference>
<feature type="region of interest" description="Disordered" evidence="3">
    <location>
        <begin position="176"/>
        <end position="285"/>
    </location>
</feature>
<reference evidence="5" key="1">
    <citation type="submission" date="2022-01" db="EMBL/GenBank/DDBJ databases">
        <authorList>
            <person name="Braso-Vives M."/>
        </authorList>
    </citation>
    <scope>NUCLEOTIDE SEQUENCE</scope>
</reference>
<accession>A0A8J9ZQB9</accession>
<proteinExistence type="predicted"/>
<feature type="repeat" description="NHL" evidence="2">
    <location>
        <begin position="384"/>
        <end position="425"/>
    </location>
</feature>
<dbReference type="EMBL" id="OV696689">
    <property type="protein sequence ID" value="CAH1261591.1"/>
    <property type="molecule type" value="Genomic_DNA"/>
</dbReference>
<name>A0A8J9ZQB9_BRALA</name>
<dbReference type="AlphaFoldDB" id="A0A8J9ZQB9"/>
<dbReference type="GO" id="GO:0061630">
    <property type="term" value="F:ubiquitin protein ligase activity"/>
    <property type="evidence" value="ECO:0007669"/>
    <property type="project" value="TreeGrafter"/>
</dbReference>
<dbReference type="Proteomes" id="UP000838412">
    <property type="component" value="Chromosome 4"/>
</dbReference>
<feature type="compositionally biased region" description="Basic and acidic residues" evidence="3">
    <location>
        <begin position="207"/>
        <end position="218"/>
    </location>
</feature>
<feature type="compositionally biased region" description="Polar residues" evidence="3">
    <location>
        <begin position="197"/>
        <end position="206"/>
    </location>
</feature>
<dbReference type="InterPro" id="IPR011042">
    <property type="entry name" value="6-blade_b-propeller_TolB-like"/>
</dbReference>
<evidence type="ECO:0000256" key="2">
    <source>
        <dbReference type="PROSITE-ProRule" id="PRU00504"/>
    </source>
</evidence>
<evidence type="ECO:0000313" key="6">
    <source>
        <dbReference type="Proteomes" id="UP000838412"/>
    </source>
</evidence>
<keyword evidence="1" id="KW-0677">Repeat</keyword>
<dbReference type="GO" id="GO:0043161">
    <property type="term" value="P:proteasome-mediated ubiquitin-dependent protein catabolic process"/>
    <property type="evidence" value="ECO:0007669"/>
    <property type="project" value="TreeGrafter"/>
</dbReference>
<organism evidence="5 6">
    <name type="scientific">Branchiostoma lanceolatum</name>
    <name type="common">Common lancelet</name>
    <name type="synonym">Amphioxus lanceolatum</name>
    <dbReference type="NCBI Taxonomy" id="7740"/>
    <lineage>
        <taxon>Eukaryota</taxon>
        <taxon>Metazoa</taxon>
        <taxon>Chordata</taxon>
        <taxon>Cephalochordata</taxon>
        <taxon>Leptocardii</taxon>
        <taxon>Amphioxiformes</taxon>
        <taxon>Branchiostomatidae</taxon>
        <taxon>Branchiostoma</taxon>
    </lineage>
</organism>
<dbReference type="OrthoDB" id="10020332at2759"/>
<keyword evidence="6" id="KW-1185">Reference proteome</keyword>
<dbReference type="PANTHER" id="PTHR24104:SF50">
    <property type="entry name" value="SMP-30_GLUCONOLACTONASE_LRE-LIKE REGION DOMAIN-CONTAINING PROTEIN"/>
    <property type="match status" value="1"/>
</dbReference>
<feature type="transmembrane region" description="Helical" evidence="4">
    <location>
        <begin position="337"/>
        <end position="360"/>
    </location>
</feature>
<evidence type="ECO:0000256" key="1">
    <source>
        <dbReference type="ARBA" id="ARBA00022737"/>
    </source>
</evidence>
<sequence length="666" mass="72678">MDTINKTSDDSASSASDEKPHNMEATLAGLPHIIDSSASTTTEPVNQRDTQPQPHWIPTNPEEQTDISTRHMEDPFQNTHSVASAEHSDKGDKPGCNPDNGVERPSLPTGYSSDINITKTKQNQTLYGNNPPIETEESPSKDIYDTEGCNATNEVQYQLKDACRVKEAIATSYQRSGHVNDASVDRPDVKAEDVDQDGTQQETANKQSKDADSSDQKNVRNTAVSEDRYTTNGKQKDDFDVEPYAVTYDELDEQNQTSTGRSADKTQRACGQPDTSAEPVDGKMGGLHPNPMYQGNVLRPNPMYGGNVLRPNPMYAQNAAQPGAGAGHRCDVYRCCLVGIVTTAVATLTVLAVLIIGSFMPGEQDNTMLKARNENEDFEQATIVFGGSGEEPGKFSEPSAVVVSPGNEIFVADTSNRRVQVFNMKGVYLRHFPAAVFDAEPDTTGKVRFNLLEIKLDTMEPTGISIDGEGHVWVVGETVISGSGSVICRYTKMGDHLTTLRPSLPNNTICGIAVDTARNHVVVTELWEDYGEVQLFSLDGTVVRKFRMQQGSRSPGLVAVGREGNLFVADFWNDHRLYAYNNTCHYLFSFDDDEDIRAGAICTDSSGNVLVTNWYRGTVELFGQDGRHVRRVASDMLSSVGVGVGPGGQLVVTSSEEDTVTIFPNY</sequence>
<keyword evidence="4" id="KW-0812">Transmembrane</keyword>
<evidence type="ECO:0000256" key="4">
    <source>
        <dbReference type="SAM" id="Phobius"/>
    </source>
</evidence>
<feature type="region of interest" description="Disordered" evidence="3">
    <location>
        <begin position="1"/>
        <end position="147"/>
    </location>
</feature>
<evidence type="ECO:0000256" key="3">
    <source>
        <dbReference type="SAM" id="MobiDB-lite"/>
    </source>
</evidence>
<feature type="compositionally biased region" description="Basic and acidic residues" evidence="3">
    <location>
        <begin position="225"/>
        <end position="238"/>
    </location>
</feature>
<dbReference type="SUPFAM" id="SSF101898">
    <property type="entry name" value="NHL repeat"/>
    <property type="match status" value="1"/>
</dbReference>
<dbReference type="GO" id="GO:0000209">
    <property type="term" value="P:protein polyubiquitination"/>
    <property type="evidence" value="ECO:0007669"/>
    <property type="project" value="TreeGrafter"/>
</dbReference>
<protein>
    <submittedName>
        <fullName evidence="5">TRIM71 protein</fullName>
    </submittedName>
</protein>
<keyword evidence="4" id="KW-0472">Membrane</keyword>
<feature type="compositionally biased region" description="Polar residues" evidence="3">
    <location>
        <begin position="109"/>
        <end position="128"/>
    </location>
</feature>
<dbReference type="InterPro" id="IPR001258">
    <property type="entry name" value="NHL_repeat"/>
</dbReference>
<feature type="compositionally biased region" description="Polar residues" evidence="3">
    <location>
        <begin position="36"/>
        <end position="53"/>
    </location>
</feature>
<dbReference type="Gene3D" id="2.120.10.30">
    <property type="entry name" value="TolB, C-terminal domain"/>
    <property type="match status" value="1"/>
</dbReference>
<keyword evidence="4" id="KW-1133">Transmembrane helix</keyword>
<dbReference type="PANTHER" id="PTHR24104">
    <property type="entry name" value="E3 UBIQUITIN-PROTEIN LIGASE NHLRC1-RELATED"/>
    <property type="match status" value="1"/>
</dbReference>
<gene>
    <name evidence="5" type="primary">TRIM71</name>
    <name evidence="5" type="ORF">BLAG_LOCUS16965</name>
</gene>
<feature type="compositionally biased region" description="Basic and acidic residues" evidence="3">
    <location>
        <begin position="183"/>
        <end position="193"/>
    </location>
</feature>
<dbReference type="CDD" id="cd05819">
    <property type="entry name" value="NHL"/>
    <property type="match status" value="1"/>
</dbReference>
<dbReference type="PROSITE" id="PS51125">
    <property type="entry name" value="NHL"/>
    <property type="match status" value="1"/>
</dbReference>